<dbReference type="AlphaFoldDB" id="A0A437SUG1"/>
<comment type="caution">
    <text evidence="1">The sequence shown here is derived from an EMBL/GenBank/DDBJ whole genome shotgun (WGS) entry which is preliminary data.</text>
</comment>
<organism evidence="1 2">
    <name type="scientific">Lactobacillus xujianguonis</name>
    <dbReference type="NCBI Taxonomy" id="2495899"/>
    <lineage>
        <taxon>Bacteria</taxon>
        <taxon>Bacillati</taxon>
        <taxon>Bacillota</taxon>
        <taxon>Bacilli</taxon>
        <taxon>Lactobacillales</taxon>
        <taxon>Lactobacillaceae</taxon>
        <taxon>Lactobacillus</taxon>
    </lineage>
</organism>
<evidence type="ECO:0000313" key="1">
    <source>
        <dbReference type="EMBL" id="RVU70573.1"/>
    </source>
</evidence>
<dbReference type="SUPFAM" id="SSF143100">
    <property type="entry name" value="TTHA1013/TTHA0281-like"/>
    <property type="match status" value="1"/>
</dbReference>
<evidence type="ECO:0000313" key="2">
    <source>
        <dbReference type="Proteomes" id="UP000288291"/>
    </source>
</evidence>
<proteinExistence type="predicted"/>
<protein>
    <recommendedName>
        <fullName evidence="3">Type II toxin-antitoxin system HicB family antitoxin</fullName>
    </recommendedName>
</protein>
<reference evidence="1 2" key="1">
    <citation type="submission" date="2018-12" db="EMBL/GenBank/DDBJ databases">
        <authorList>
            <person name="Meng J."/>
        </authorList>
    </citation>
    <scope>NUCLEOTIDE SEQUENCE [LARGE SCALE GENOMIC DNA]</scope>
    <source>
        <strain evidence="1 2">HT111-2</strain>
    </source>
</reference>
<gene>
    <name evidence="1" type="ORF">EJK17_06690</name>
</gene>
<evidence type="ECO:0008006" key="3">
    <source>
        <dbReference type="Google" id="ProtNLM"/>
    </source>
</evidence>
<keyword evidence="2" id="KW-1185">Reference proteome</keyword>
<dbReference type="RefSeq" id="WP_103661659.1">
    <property type="nucleotide sequence ID" value="NZ_ML136884.1"/>
</dbReference>
<dbReference type="InterPro" id="IPR035069">
    <property type="entry name" value="TTHA1013/TTHA0281-like"/>
</dbReference>
<accession>A0A437SUG1</accession>
<dbReference type="EMBL" id="RXIA01000016">
    <property type="protein sequence ID" value="RVU70573.1"/>
    <property type="molecule type" value="Genomic_DNA"/>
</dbReference>
<sequence>MKSLTYKGYQGNIEEKQDFFFGHVLGLQNTIISYEGRNLKELEKDFRAGIDDYLENCRLQQVEPEKAKYWAQ</sequence>
<name>A0A437SUG1_9LACO</name>
<dbReference type="Proteomes" id="UP000288291">
    <property type="component" value="Unassembled WGS sequence"/>
</dbReference>